<feature type="short sequence motif" description="Polymerase core binding" evidence="6">
    <location>
        <begin position="56"/>
        <end position="69"/>
    </location>
</feature>
<feature type="DNA-binding region" description="H-T-H motif" evidence="6">
    <location>
        <begin position="201"/>
        <end position="220"/>
    </location>
</feature>
<dbReference type="HAMAP" id="MF_02064">
    <property type="entry name" value="Sigma70_SigI"/>
    <property type="match status" value="1"/>
</dbReference>
<dbReference type="InterPro" id="IPR007627">
    <property type="entry name" value="RNA_pol_sigma70_r2"/>
</dbReference>
<dbReference type="PIRSF" id="PIRSF038953">
    <property type="entry name" value="SigI"/>
    <property type="match status" value="1"/>
</dbReference>
<dbReference type="EMBL" id="JAHLZF010000008">
    <property type="protein sequence ID" value="MBU6080730.1"/>
    <property type="molecule type" value="Genomic_DNA"/>
</dbReference>
<dbReference type="NCBIfam" id="TIGR02895">
    <property type="entry name" value="spore_sigI"/>
    <property type="match status" value="1"/>
</dbReference>
<evidence type="ECO:0000256" key="6">
    <source>
        <dbReference type="HAMAP-Rule" id="MF_02064"/>
    </source>
</evidence>
<keyword evidence="6" id="KW-0346">Stress response</keyword>
<gene>
    <name evidence="6 8" type="primary">sigI</name>
    <name evidence="8" type="ORF">KQ486_06840</name>
</gene>
<dbReference type="Pfam" id="PF04542">
    <property type="entry name" value="Sigma70_r2"/>
    <property type="match status" value="1"/>
</dbReference>
<dbReference type="PANTHER" id="PTHR30385">
    <property type="entry name" value="SIGMA FACTOR F FLAGELLAR"/>
    <property type="match status" value="1"/>
</dbReference>
<dbReference type="PANTHER" id="PTHR30385:SF6">
    <property type="entry name" value="RNA POLYMERASE SIGMA FACTOR SIGI"/>
    <property type="match status" value="1"/>
</dbReference>
<keyword evidence="3 6" id="KW-0731">Sigma factor</keyword>
<comment type="caution">
    <text evidence="8">The sequence shown here is derived from an EMBL/GenBank/DDBJ whole genome shotgun (WGS) entry which is preliminary data.</text>
</comment>
<evidence type="ECO:0000313" key="8">
    <source>
        <dbReference type="EMBL" id="MBU6080730.1"/>
    </source>
</evidence>
<evidence type="ECO:0000256" key="5">
    <source>
        <dbReference type="ARBA" id="ARBA00023163"/>
    </source>
</evidence>
<protein>
    <recommendedName>
        <fullName evidence="6">RNA polymerase sigma factor SigI</fullName>
    </recommendedName>
</protein>
<comment type="subunit">
    <text evidence="6">Interacts with RsgI.</text>
</comment>
<sequence>MFRGQKRDDTTLEQLVLQAQAGDEQIRHRLIEDYQPFIATSVSRVCKRYIDQEQDDEFSIGLIAFNEAIDSFHEGKGSSFFTFARLVISRKVIDYIRQQKHHRQTVPLEYSGQSNEAYTEEKSVSELSTNQFIESEHAWNRQIEIEEYNEKLQEYKLSFAELVKFSPKHEDTKKQAQKIAKLIYGQPEIRQYVMEKKRLPIKKILPLVDVSKKTIERNRKYILAVFVLLNEDFMYLKEYVKEV</sequence>
<keyword evidence="2 6" id="KW-0805">Transcription regulation</keyword>
<comment type="activity regulation">
    <text evidence="6">Negatively regulated by the anti-sigma-I factor RsgI.</text>
</comment>
<name>A0ABS6GNN8_9BACI</name>
<evidence type="ECO:0000256" key="2">
    <source>
        <dbReference type="ARBA" id="ARBA00023015"/>
    </source>
</evidence>
<organism evidence="8 9">
    <name type="scientific">Allobacillus halotolerans</name>
    <dbReference type="NCBI Taxonomy" id="570278"/>
    <lineage>
        <taxon>Bacteria</taxon>
        <taxon>Bacillati</taxon>
        <taxon>Bacillota</taxon>
        <taxon>Bacilli</taxon>
        <taxon>Bacillales</taxon>
        <taxon>Bacillaceae</taxon>
        <taxon>Allobacillus</taxon>
    </lineage>
</organism>
<keyword evidence="9" id="KW-1185">Reference proteome</keyword>
<keyword evidence="1 6" id="KW-0963">Cytoplasm</keyword>
<feature type="domain" description="RNA polymerase sigma-70 region 2" evidence="7">
    <location>
        <begin position="30"/>
        <end position="100"/>
    </location>
</feature>
<keyword evidence="5 6" id="KW-0804">Transcription</keyword>
<dbReference type="Proteomes" id="UP000812672">
    <property type="component" value="Unassembled WGS sequence"/>
</dbReference>
<evidence type="ECO:0000313" key="9">
    <source>
        <dbReference type="Proteomes" id="UP000812672"/>
    </source>
</evidence>
<keyword evidence="4 6" id="KW-0238">DNA-binding</keyword>
<dbReference type="RefSeq" id="WP_216687140.1">
    <property type="nucleotide sequence ID" value="NZ_CAUPKR010000006.1"/>
</dbReference>
<dbReference type="InterPro" id="IPR014284">
    <property type="entry name" value="RNA_pol_sigma-70_dom"/>
</dbReference>
<comment type="similarity">
    <text evidence="6">Belongs to the sigma-70 factor family. SigI subfamily.</text>
</comment>
<reference evidence="8 9" key="1">
    <citation type="journal article" date="2011" name="Int. J. Syst. Evol. Microbiol.">
        <title>Allobacillus halotolerans gen. nov., sp. nov. isolated from shrimp paste.</title>
        <authorList>
            <person name="Sheu S.Y."/>
            <person name="Arun A.B."/>
            <person name="Jiang S.R."/>
            <person name="Young C.C."/>
            <person name="Chen W.M."/>
        </authorList>
    </citation>
    <scope>NUCLEOTIDE SEQUENCE [LARGE SCALE GENOMIC DNA]</scope>
    <source>
        <strain evidence="8 9">LMG 24826</strain>
    </source>
</reference>
<evidence type="ECO:0000256" key="1">
    <source>
        <dbReference type="ARBA" id="ARBA00022490"/>
    </source>
</evidence>
<comment type="function">
    <text evidence="6">Sigma factors are initiation factors that promote the attachment of RNA polymerase to specific initiation sites and are then released.</text>
</comment>
<evidence type="ECO:0000259" key="7">
    <source>
        <dbReference type="Pfam" id="PF04542"/>
    </source>
</evidence>
<evidence type="ECO:0000256" key="3">
    <source>
        <dbReference type="ARBA" id="ARBA00023082"/>
    </source>
</evidence>
<proteinExistence type="inferred from homology"/>
<comment type="subcellular location">
    <subcellularLocation>
        <location evidence="6">Cytoplasm</location>
    </subcellularLocation>
</comment>
<evidence type="ECO:0000256" key="4">
    <source>
        <dbReference type="ARBA" id="ARBA00023125"/>
    </source>
</evidence>
<dbReference type="NCBIfam" id="TIGR02937">
    <property type="entry name" value="sigma70-ECF"/>
    <property type="match status" value="1"/>
</dbReference>
<accession>A0ABS6GNN8</accession>
<dbReference type="InterPro" id="IPR014244">
    <property type="entry name" value="RNA_pol_sigma-I"/>
</dbReference>